<dbReference type="InterPro" id="IPR004481">
    <property type="entry name" value="K/Na/Ca-exchanger"/>
</dbReference>
<evidence type="ECO:0000256" key="3">
    <source>
        <dbReference type="ARBA" id="ARBA00022989"/>
    </source>
</evidence>
<sequence length="313" mass="33716">MTLLLPALLFSLGIVILYFGAEFLVRGSVALALTRGIRPLVIGLTIVALGTSLPEFLVSFTGLLQGSSDIAIGNIVGSNIANIALVLALCALISPVRMDGSITRIELPIVLVTSVVFFLMCLDGTITRLDGIIMLCALIAFLVYCLRSGRTVSDDVETEHILRGSGSWKHVGLIVAGGIGLLLGARFMVIYGIEIARFLGVSELVIGITIIAVGTSLPELVTSIIASMKQRADISIGNILGSNIFNILFVCGFIALFAPISVEQTLIQFDIPFMLLITAVLYPIARKKQALGRIEGLLFLVAYVWYMYYIFTR</sequence>
<dbReference type="FunCoup" id="E6W0E4">
    <property type="interactions" value="115"/>
</dbReference>
<evidence type="ECO:0000256" key="5">
    <source>
        <dbReference type="SAM" id="Phobius"/>
    </source>
</evidence>
<dbReference type="NCBIfam" id="TIGR00367">
    <property type="entry name" value="calcium/sodium antiporter"/>
    <property type="match status" value="1"/>
</dbReference>
<dbReference type="InterPro" id="IPR004837">
    <property type="entry name" value="NaCa_Exmemb"/>
</dbReference>
<dbReference type="GO" id="GO:0005262">
    <property type="term" value="F:calcium channel activity"/>
    <property type="evidence" value="ECO:0007669"/>
    <property type="project" value="TreeGrafter"/>
</dbReference>
<reference evidence="7 8" key="1">
    <citation type="submission" date="2010-12" db="EMBL/GenBank/DDBJ databases">
        <title>Complete sequence of Desulfurispirillum indicum S5.</title>
        <authorList>
            <consortium name="US DOE Joint Genome Institute"/>
            <person name="Lucas S."/>
            <person name="Copeland A."/>
            <person name="Lapidus A."/>
            <person name="Cheng J.-F."/>
            <person name="Goodwin L."/>
            <person name="Pitluck S."/>
            <person name="Chertkov O."/>
            <person name="Held B."/>
            <person name="Detter J.C."/>
            <person name="Han C."/>
            <person name="Tapia R."/>
            <person name="Land M."/>
            <person name="Hauser L."/>
            <person name="Kyrpides N."/>
            <person name="Ivanova N."/>
            <person name="Mikhailova N."/>
            <person name="Haggblom M."/>
            <person name="Rauschenbach I."/>
            <person name="Bini E."/>
            <person name="Woyke T."/>
        </authorList>
    </citation>
    <scope>NUCLEOTIDE SEQUENCE [LARGE SCALE GENOMIC DNA]</scope>
    <source>
        <strain evidence="8">ATCC BAA-1389 / DSM 22839 / S5</strain>
    </source>
</reference>
<evidence type="ECO:0000256" key="1">
    <source>
        <dbReference type="ARBA" id="ARBA00004141"/>
    </source>
</evidence>
<evidence type="ECO:0000313" key="7">
    <source>
        <dbReference type="EMBL" id="ADU66362.1"/>
    </source>
</evidence>
<protein>
    <submittedName>
        <fullName evidence="7">Na+/Ca+ antiporter, CaCA family</fullName>
    </submittedName>
</protein>
<dbReference type="AlphaFoldDB" id="E6W0E4"/>
<dbReference type="HOGENOM" id="CLU_007948_0_3_0"/>
<feature type="transmembrane region" description="Helical" evidence="5">
    <location>
        <begin position="132"/>
        <end position="149"/>
    </location>
</feature>
<dbReference type="GO" id="GO:0006874">
    <property type="term" value="P:intracellular calcium ion homeostasis"/>
    <property type="evidence" value="ECO:0007669"/>
    <property type="project" value="TreeGrafter"/>
</dbReference>
<dbReference type="Gene3D" id="1.20.1420.30">
    <property type="entry name" value="NCX, central ion-binding region"/>
    <property type="match status" value="1"/>
</dbReference>
<feature type="transmembrane region" description="Helical" evidence="5">
    <location>
        <begin position="239"/>
        <end position="260"/>
    </location>
</feature>
<evidence type="ECO:0000259" key="6">
    <source>
        <dbReference type="Pfam" id="PF01699"/>
    </source>
</evidence>
<dbReference type="EMBL" id="CP002432">
    <property type="protein sequence ID" value="ADU66362.1"/>
    <property type="molecule type" value="Genomic_DNA"/>
</dbReference>
<keyword evidence="2 5" id="KW-0812">Transmembrane</keyword>
<dbReference type="STRING" id="653733.Selin_1632"/>
<dbReference type="InterPro" id="IPR044880">
    <property type="entry name" value="NCX_ion-bd_dom_sf"/>
</dbReference>
<feature type="transmembrane region" description="Helical" evidence="5">
    <location>
        <begin position="70"/>
        <end position="93"/>
    </location>
</feature>
<evidence type="ECO:0000256" key="2">
    <source>
        <dbReference type="ARBA" id="ARBA00022692"/>
    </source>
</evidence>
<keyword evidence="3 5" id="KW-1133">Transmembrane helix</keyword>
<evidence type="ECO:0000256" key="4">
    <source>
        <dbReference type="ARBA" id="ARBA00023136"/>
    </source>
</evidence>
<feature type="domain" description="Sodium/calcium exchanger membrane region" evidence="6">
    <location>
        <begin position="7"/>
        <end position="146"/>
    </location>
</feature>
<gene>
    <name evidence="7" type="ordered locus">Selin_1632</name>
</gene>
<dbReference type="RefSeq" id="WP_013506242.1">
    <property type="nucleotide sequence ID" value="NC_014836.1"/>
</dbReference>
<feature type="transmembrane region" description="Helical" evidence="5">
    <location>
        <begin position="170"/>
        <end position="193"/>
    </location>
</feature>
<feature type="transmembrane region" description="Helical" evidence="5">
    <location>
        <begin position="266"/>
        <end position="284"/>
    </location>
</feature>
<feature type="domain" description="Sodium/calcium exchanger membrane region" evidence="6">
    <location>
        <begin position="170"/>
        <end position="311"/>
    </location>
</feature>
<keyword evidence="8" id="KW-1185">Reference proteome</keyword>
<name>E6W0E4_DESIS</name>
<dbReference type="InParanoid" id="E6W0E4"/>
<dbReference type="GO" id="GO:0008273">
    <property type="term" value="F:calcium, potassium:sodium antiporter activity"/>
    <property type="evidence" value="ECO:0007669"/>
    <property type="project" value="TreeGrafter"/>
</dbReference>
<feature type="transmembrane region" description="Helical" evidence="5">
    <location>
        <begin position="291"/>
        <end position="311"/>
    </location>
</feature>
<dbReference type="PANTHER" id="PTHR10846">
    <property type="entry name" value="SODIUM/POTASSIUM/CALCIUM EXCHANGER"/>
    <property type="match status" value="1"/>
</dbReference>
<dbReference type="GO" id="GO:0005886">
    <property type="term" value="C:plasma membrane"/>
    <property type="evidence" value="ECO:0007669"/>
    <property type="project" value="TreeGrafter"/>
</dbReference>
<feature type="transmembrane region" description="Helical" evidence="5">
    <location>
        <begin position="205"/>
        <end position="227"/>
    </location>
</feature>
<feature type="transmembrane region" description="Helical" evidence="5">
    <location>
        <begin position="105"/>
        <end position="126"/>
    </location>
</feature>
<dbReference type="OrthoDB" id="9794225at2"/>
<dbReference type="Proteomes" id="UP000002572">
    <property type="component" value="Chromosome"/>
</dbReference>
<dbReference type="Pfam" id="PF01699">
    <property type="entry name" value="Na_Ca_ex"/>
    <property type="match status" value="2"/>
</dbReference>
<dbReference type="eggNOG" id="COG0530">
    <property type="taxonomic scope" value="Bacteria"/>
</dbReference>
<accession>E6W0E4</accession>
<feature type="transmembrane region" description="Helical" evidence="5">
    <location>
        <begin position="6"/>
        <end position="25"/>
    </location>
</feature>
<dbReference type="KEGG" id="din:Selin_1632"/>
<feature type="transmembrane region" description="Helical" evidence="5">
    <location>
        <begin position="37"/>
        <end position="58"/>
    </location>
</feature>
<dbReference type="PANTHER" id="PTHR10846:SF8">
    <property type="entry name" value="INNER MEMBRANE PROTEIN YRBG"/>
    <property type="match status" value="1"/>
</dbReference>
<organism evidence="7 8">
    <name type="scientific">Desulfurispirillum indicum (strain ATCC BAA-1389 / DSM 22839 / S5)</name>
    <dbReference type="NCBI Taxonomy" id="653733"/>
    <lineage>
        <taxon>Bacteria</taxon>
        <taxon>Pseudomonadati</taxon>
        <taxon>Chrysiogenota</taxon>
        <taxon>Chrysiogenia</taxon>
        <taxon>Chrysiogenales</taxon>
        <taxon>Chrysiogenaceae</taxon>
        <taxon>Desulfurispirillum</taxon>
    </lineage>
</organism>
<keyword evidence="4 5" id="KW-0472">Membrane</keyword>
<evidence type="ECO:0000313" key="8">
    <source>
        <dbReference type="Proteomes" id="UP000002572"/>
    </source>
</evidence>
<proteinExistence type="predicted"/>
<comment type="subcellular location">
    <subcellularLocation>
        <location evidence="1">Membrane</location>
        <topology evidence="1">Multi-pass membrane protein</topology>
    </subcellularLocation>
</comment>